<evidence type="ECO:0000256" key="1">
    <source>
        <dbReference type="SAM" id="MobiDB-lite"/>
    </source>
</evidence>
<organism evidence="2 3">
    <name type="scientific">Pelobates cultripes</name>
    <name type="common">Western spadefoot toad</name>
    <dbReference type="NCBI Taxonomy" id="61616"/>
    <lineage>
        <taxon>Eukaryota</taxon>
        <taxon>Metazoa</taxon>
        <taxon>Chordata</taxon>
        <taxon>Craniata</taxon>
        <taxon>Vertebrata</taxon>
        <taxon>Euteleostomi</taxon>
        <taxon>Amphibia</taxon>
        <taxon>Batrachia</taxon>
        <taxon>Anura</taxon>
        <taxon>Pelobatoidea</taxon>
        <taxon>Pelobatidae</taxon>
        <taxon>Pelobates</taxon>
    </lineage>
</organism>
<evidence type="ECO:0000313" key="2">
    <source>
        <dbReference type="EMBL" id="CAH2220562.1"/>
    </source>
</evidence>
<dbReference type="EMBL" id="OW240912">
    <property type="protein sequence ID" value="CAH2220562.1"/>
    <property type="molecule type" value="Genomic_DNA"/>
</dbReference>
<sequence>MAHYTIQQHAAYITKVRGVSILIHKSVAFELLLKLTDPQGYTSMLTKRQVLHTSQHLCSKFETTQLLTTRYVICGDFNRILDPLLDSSAPIGAPRKRRVKAVCQVLHDGGPITPQTDNTPTTQRYMPPTPE</sequence>
<dbReference type="AlphaFoldDB" id="A0AAD1VKC7"/>
<feature type="region of interest" description="Disordered" evidence="1">
    <location>
        <begin position="109"/>
        <end position="131"/>
    </location>
</feature>
<dbReference type="Proteomes" id="UP001295444">
    <property type="component" value="Chromosome 01"/>
</dbReference>
<proteinExistence type="predicted"/>
<reference evidence="2" key="1">
    <citation type="submission" date="2022-03" db="EMBL/GenBank/DDBJ databases">
        <authorList>
            <person name="Alioto T."/>
            <person name="Alioto T."/>
            <person name="Gomez Garrido J."/>
        </authorList>
    </citation>
    <scope>NUCLEOTIDE SEQUENCE</scope>
</reference>
<gene>
    <name evidence="2" type="ORF">PECUL_23A058641</name>
</gene>
<evidence type="ECO:0008006" key="4">
    <source>
        <dbReference type="Google" id="ProtNLM"/>
    </source>
</evidence>
<protein>
    <recommendedName>
        <fullName evidence="4">Endonuclease/exonuclease/phosphatase domain-containing protein</fullName>
    </recommendedName>
</protein>
<name>A0AAD1VKC7_PELCU</name>
<evidence type="ECO:0000313" key="3">
    <source>
        <dbReference type="Proteomes" id="UP001295444"/>
    </source>
</evidence>
<accession>A0AAD1VKC7</accession>
<feature type="compositionally biased region" description="Polar residues" evidence="1">
    <location>
        <begin position="113"/>
        <end position="124"/>
    </location>
</feature>
<keyword evidence="3" id="KW-1185">Reference proteome</keyword>